<gene>
    <name evidence="1" type="ORF">GCM10007071_03670</name>
</gene>
<dbReference type="PANTHER" id="PTHR34874:SF1">
    <property type="entry name" value="PROTEIN YCHN"/>
    <property type="match status" value="1"/>
</dbReference>
<protein>
    <recommendedName>
        <fullName evidence="3">DsrE/DsrF-like family protein</fullName>
    </recommendedName>
</protein>
<evidence type="ECO:0008006" key="3">
    <source>
        <dbReference type="Google" id="ProtNLM"/>
    </source>
</evidence>
<organism evidence="1 2">
    <name type="scientific">Marinobacter zhanjiangensis</name>
    <dbReference type="NCBI Taxonomy" id="578215"/>
    <lineage>
        <taxon>Bacteria</taxon>
        <taxon>Pseudomonadati</taxon>
        <taxon>Pseudomonadota</taxon>
        <taxon>Gammaproteobacteria</taxon>
        <taxon>Pseudomonadales</taxon>
        <taxon>Marinobacteraceae</taxon>
        <taxon>Marinobacter</taxon>
    </lineage>
</organism>
<accession>A0ABQ3AQ58</accession>
<name>A0ABQ3AQ58_9GAMM</name>
<dbReference type="Gene3D" id="3.40.1260.10">
    <property type="entry name" value="DsrEFH-like"/>
    <property type="match status" value="1"/>
</dbReference>
<evidence type="ECO:0000313" key="2">
    <source>
        <dbReference type="Proteomes" id="UP000601597"/>
    </source>
</evidence>
<dbReference type="InterPro" id="IPR003787">
    <property type="entry name" value="Sulphur_relay_DsrE/F-like"/>
</dbReference>
<proteinExistence type="predicted"/>
<comment type="caution">
    <text evidence="1">The sequence shown here is derived from an EMBL/GenBank/DDBJ whole genome shotgun (WGS) entry which is preliminary data.</text>
</comment>
<dbReference type="PANTHER" id="PTHR34874">
    <property type="entry name" value="PROTEIN YCHN"/>
    <property type="match status" value="1"/>
</dbReference>
<reference evidence="2" key="1">
    <citation type="journal article" date="2019" name="Int. J. Syst. Evol. Microbiol.">
        <title>The Global Catalogue of Microorganisms (GCM) 10K type strain sequencing project: providing services to taxonomists for standard genome sequencing and annotation.</title>
        <authorList>
            <consortium name="The Broad Institute Genomics Platform"/>
            <consortium name="The Broad Institute Genome Sequencing Center for Infectious Disease"/>
            <person name="Wu L."/>
            <person name="Ma J."/>
        </authorList>
    </citation>
    <scope>NUCLEOTIDE SEQUENCE [LARGE SCALE GENOMIC DNA]</scope>
    <source>
        <strain evidence="2">KCTC 22280</strain>
    </source>
</reference>
<dbReference type="Proteomes" id="UP000601597">
    <property type="component" value="Unassembled WGS sequence"/>
</dbReference>
<dbReference type="RefSeq" id="WP_189571924.1">
    <property type="nucleotide sequence ID" value="NZ_BMXV01000001.1"/>
</dbReference>
<evidence type="ECO:0000313" key="1">
    <source>
        <dbReference type="EMBL" id="GGY60328.1"/>
    </source>
</evidence>
<dbReference type="Pfam" id="PF02635">
    <property type="entry name" value="DsrE"/>
    <property type="match status" value="1"/>
</dbReference>
<dbReference type="InterPro" id="IPR027396">
    <property type="entry name" value="DsrEFH-like"/>
</dbReference>
<dbReference type="EMBL" id="BMXV01000001">
    <property type="protein sequence ID" value="GGY60328.1"/>
    <property type="molecule type" value="Genomic_DNA"/>
</dbReference>
<dbReference type="SUPFAM" id="SSF75169">
    <property type="entry name" value="DsrEFH-like"/>
    <property type="match status" value="1"/>
</dbReference>
<keyword evidence="2" id="KW-1185">Reference proteome</keyword>
<sequence>MKALIIINDPPYGTERLYNGLRLAHALIKQESEVTVFLMGDAVAGAKTGQKTPDGFYNAERMLKRAAIKGQVLLCGTCMDARGLTEDEIVEGAERSTMDALAEATLNADKVLVF</sequence>